<sequence length="48" mass="5844">MRTYFAQVETRYRAIKNCPFTPARVVKVFGGYMCFESDNDYRVWRNQK</sequence>
<dbReference type="EMBL" id="BK032600">
    <property type="protein sequence ID" value="DAF50724.1"/>
    <property type="molecule type" value="Genomic_DNA"/>
</dbReference>
<evidence type="ECO:0000313" key="1">
    <source>
        <dbReference type="EMBL" id="DAF50724.1"/>
    </source>
</evidence>
<reference evidence="1" key="1">
    <citation type="journal article" date="2021" name="Proc. Natl. Acad. Sci. U.S.A.">
        <title>A Catalog of Tens of Thousands of Viruses from Human Metagenomes Reveals Hidden Associations with Chronic Diseases.</title>
        <authorList>
            <person name="Tisza M.J."/>
            <person name="Buck C.B."/>
        </authorList>
    </citation>
    <scope>NUCLEOTIDE SEQUENCE</scope>
    <source>
        <strain evidence="1">Ct04y17</strain>
    </source>
</reference>
<proteinExistence type="predicted"/>
<name>A0A8S5SI48_9CAUD</name>
<protein>
    <submittedName>
        <fullName evidence="1">Uncharacterized protein</fullName>
    </submittedName>
</protein>
<accession>A0A8S5SI48</accession>
<organism evidence="1">
    <name type="scientific">Myoviridae sp. ct04y17</name>
    <dbReference type="NCBI Taxonomy" id="2827652"/>
    <lineage>
        <taxon>Viruses</taxon>
        <taxon>Duplodnaviria</taxon>
        <taxon>Heunggongvirae</taxon>
        <taxon>Uroviricota</taxon>
        <taxon>Caudoviricetes</taxon>
    </lineage>
</organism>